<sequence length="87" mass="10606">MSQEVIIKFIQRYIYGGILLLEKHYASFIFELMLIAYVFLFDELDKQLQAHLIEKEAHWLRLYFNLQENSLVLLIRRDDLQMEEIKI</sequence>
<keyword evidence="3" id="KW-1185">Reference proteome</keyword>
<protein>
    <submittedName>
        <fullName evidence="2">Uncharacterized protein</fullName>
    </submittedName>
</protein>
<comment type="caution">
    <text evidence="2">The sequence shown here is derived from an EMBL/GenBank/DDBJ whole genome shotgun (WGS) entry which is preliminary data.</text>
</comment>
<proteinExistence type="predicted"/>
<keyword evidence="1" id="KW-0472">Membrane</keyword>
<dbReference type="EMBL" id="QKWP01001025">
    <property type="protein sequence ID" value="RIB12442.1"/>
    <property type="molecule type" value="Genomic_DNA"/>
</dbReference>
<evidence type="ECO:0000313" key="2">
    <source>
        <dbReference type="EMBL" id="RIB12442.1"/>
    </source>
</evidence>
<evidence type="ECO:0000313" key="3">
    <source>
        <dbReference type="Proteomes" id="UP000266673"/>
    </source>
</evidence>
<dbReference type="OrthoDB" id="2448129at2759"/>
<keyword evidence="1" id="KW-1133">Transmembrane helix</keyword>
<keyword evidence="1" id="KW-0812">Transmembrane</keyword>
<dbReference type="AlphaFoldDB" id="A0A397URM2"/>
<evidence type="ECO:0000256" key="1">
    <source>
        <dbReference type="SAM" id="Phobius"/>
    </source>
</evidence>
<accession>A0A397URM2</accession>
<organism evidence="2 3">
    <name type="scientific">Gigaspora rosea</name>
    <dbReference type="NCBI Taxonomy" id="44941"/>
    <lineage>
        <taxon>Eukaryota</taxon>
        <taxon>Fungi</taxon>
        <taxon>Fungi incertae sedis</taxon>
        <taxon>Mucoromycota</taxon>
        <taxon>Glomeromycotina</taxon>
        <taxon>Glomeromycetes</taxon>
        <taxon>Diversisporales</taxon>
        <taxon>Gigasporaceae</taxon>
        <taxon>Gigaspora</taxon>
    </lineage>
</organism>
<gene>
    <name evidence="2" type="ORF">C2G38_2200692</name>
</gene>
<reference evidence="2 3" key="1">
    <citation type="submission" date="2018-06" db="EMBL/GenBank/DDBJ databases">
        <title>Comparative genomics reveals the genomic features of Rhizophagus irregularis, R. cerebriforme, R. diaphanum and Gigaspora rosea, and their symbiotic lifestyle signature.</title>
        <authorList>
            <person name="Morin E."/>
            <person name="San Clemente H."/>
            <person name="Chen E.C.H."/>
            <person name="De La Providencia I."/>
            <person name="Hainaut M."/>
            <person name="Kuo A."/>
            <person name="Kohler A."/>
            <person name="Murat C."/>
            <person name="Tang N."/>
            <person name="Roy S."/>
            <person name="Loubradou J."/>
            <person name="Henrissat B."/>
            <person name="Grigoriev I.V."/>
            <person name="Corradi N."/>
            <person name="Roux C."/>
            <person name="Martin F.M."/>
        </authorList>
    </citation>
    <scope>NUCLEOTIDE SEQUENCE [LARGE SCALE GENOMIC DNA]</scope>
    <source>
        <strain evidence="2 3">DAOM 194757</strain>
    </source>
</reference>
<feature type="transmembrane region" description="Helical" evidence="1">
    <location>
        <begin position="24"/>
        <end position="41"/>
    </location>
</feature>
<dbReference type="Proteomes" id="UP000266673">
    <property type="component" value="Unassembled WGS sequence"/>
</dbReference>
<name>A0A397URM2_9GLOM</name>